<accession>A0AC61DHX2</accession>
<gene>
    <name evidence="1" type="ORF">CS063_01545</name>
</gene>
<evidence type="ECO:0000313" key="2">
    <source>
        <dbReference type="Proteomes" id="UP000224460"/>
    </source>
</evidence>
<keyword evidence="2" id="KW-1185">Reference proteome</keyword>
<dbReference type="Proteomes" id="UP000224460">
    <property type="component" value="Unassembled WGS sequence"/>
</dbReference>
<evidence type="ECO:0000313" key="1">
    <source>
        <dbReference type="EMBL" id="PHV72186.1"/>
    </source>
</evidence>
<name>A0AC61DHX2_9FIRM</name>
<sequence>MSKSLQAFLNPVRIENKEVIVSNRFVEDGKVVPFVIKPITQKENELLIKKYTKMDKKGNQTFNQTEYVQALTASAVVFPDLNNAELQKTLGALGNVDALKELLYVGEFSVLTQEVQKLSGLDVEDEELIEEAKN</sequence>
<protein>
    <submittedName>
        <fullName evidence="1">Phage portal protein</fullName>
    </submittedName>
</protein>
<dbReference type="EMBL" id="PEDL01000001">
    <property type="protein sequence ID" value="PHV72186.1"/>
    <property type="molecule type" value="Genomic_DNA"/>
</dbReference>
<organism evidence="1 2">
    <name type="scientific">Sporanaerobium hydrogeniformans</name>
    <dbReference type="NCBI Taxonomy" id="3072179"/>
    <lineage>
        <taxon>Bacteria</taxon>
        <taxon>Bacillati</taxon>
        <taxon>Bacillota</taxon>
        <taxon>Clostridia</taxon>
        <taxon>Lachnospirales</taxon>
        <taxon>Lachnospiraceae</taxon>
        <taxon>Sporanaerobium</taxon>
    </lineage>
</organism>
<proteinExistence type="predicted"/>
<reference evidence="1" key="1">
    <citation type="submission" date="2017-10" db="EMBL/GenBank/DDBJ databases">
        <title>Genome sequence of cellulolytic Lachnospiraceae bacterium XHS1971 isolated from hotspring sediment.</title>
        <authorList>
            <person name="Vasudevan G."/>
            <person name="Joshi A.J."/>
            <person name="Hivarkar S."/>
            <person name="Lanjekar V.B."/>
            <person name="Dhakephalkar P.K."/>
            <person name="Dagar S."/>
        </authorList>
    </citation>
    <scope>NUCLEOTIDE SEQUENCE</scope>
    <source>
        <strain evidence="1">XHS1971</strain>
    </source>
</reference>
<comment type="caution">
    <text evidence="1">The sequence shown here is derived from an EMBL/GenBank/DDBJ whole genome shotgun (WGS) entry which is preliminary data.</text>
</comment>